<comment type="caution">
    <text evidence="10">The sequence shown here is derived from an EMBL/GenBank/DDBJ whole genome shotgun (WGS) entry which is preliminary data.</text>
</comment>
<dbReference type="GO" id="GO:0005524">
    <property type="term" value="F:ATP binding"/>
    <property type="evidence" value="ECO:0007669"/>
    <property type="project" value="UniProtKB-UniRule"/>
</dbReference>
<dbReference type="InterPro" id="IPR003136">
    <property type="entry name" value="Cytidylate_kin"/>
</dbReference>
<dbReference type="SUPFAM" id="SSF52540">
    <property type="entry name" value="P-loop containing nucleoside triphosphate hydrolases"/>
    <property type="match status" value="1"/>
</dbReference>
<accession>A0A6I3S2N8</accession>
<dbReference type="GO" id="GO:0005829">
    <property type="term" value="C:cytosol"/>
    <property type="evidence" value="ECO:0007669"/>
    <property type="project" value="TreeGrafter"/>
</dbReference>
<dbReference type="PANTHER" id="PTHR21299:SF2">
    <property type="entry name" value="CYTIDYLATE KINASE"/>
    <property type="match status" value="1"/>
</dbReference>
<dbReference type="PANTHER" id="PTHR21299">
    <property type="entry name" value="CYTIDYLATE KINASE/PANTOATE-BETA-ALANINE LIGASE"/>
    <property type="match status" value="1"/>
</dbReference>
<keyword evidence="4 8" id="KW-0418">Kinase</keyword>
<comment type="similarity">
    <text evidence="1 8">Belongs to the cytidylate kinase family. Type 1 subfamily.</text>
</comment>
<comment type="catalytic activity">
    <reaction evidence="7 8">
        <text>CMP + ATP = CDP + ADP</text>
        <dbReference type="Rhea" id="RHEA:11600"/>
        <dbReference type="ChEBI" id="CHEBI:30616"/>
        <dbReference type="ChEBI" id="CHEBI:58069"/>
        <dbReference type="ChEBI" id="CHEBI:60377"/>
        <dbReference type="ChEBI" id="CHEBI:456216"/>
        <dbReference type="EC" id="2.7.4.25"/>
    </reaction>
</comment>
<dbReference type="CDD" id="cd02020">
    <property type="entry name" value="CMPK"/>
    <property type="match status" value="1"/>
</dbReference>
<evidence type="ECO:0000256" key="4">
    <source>
        <dbReference type="ARBA" id="ARBA00022777"/>
    </source>
</evidence>
<evidence type="ECO:0000256" key="6">
    <source>
        <dbReference type="ARBA" id="ARBA00047615"/>
    </source>
</evidence>
<evidence type="ECO:0000313" key="10">
    <source>
        <dbReference type="EMBL" id="MTU42106.1"/>
    </source>
</evidence>
<dbReference type="AlphaFoldDB" id="A0A6I3S2N8"/>
<dbReference type="NCBIfam" id="TIGR00017">
    <property type="entry name" value="cmk"/>
    <property type="match status" value="1"/>
</dbReference>
<evidence type="ECO:0000256" key="8">
    <source>
        <dbReference type="HAMAP-Rule" id="MF_00238"/>
    </source>
</evidence>
<gene>
    <name evidence="8" type="primary">cmk</name>
    <name evidence="10" type="ORF">GMD42_00385</name>
</gene>
<evidence type="ECO:0000256" key="5">
    <source>
        <dbReference type="ARBA" id="ARBA00022840"/>
    </source>
</evidence>
<feature type="binding site" evidence="8">
    <location>
        <begin position="11"/>
        <end position="19"/>
    </location>
    <ligand>
        <name>ATP</name>
        <dbReference type="ChEBI" id="CHEBI:30616"/>
    </ligand>
</feature>
<evidence type="ECO:0000256" key="3">
    <source>
        <dbReference type="ARBA" id="ARBA00022741"/>
    </source>
</evidence>
<sequence>MSQVDVIAIDGPVASGKGSVSSGVAKALDFHVLDSGALYRLTALACMNQCVDLSDAAAAEKVAQSLNPLFKDGKIYLEGKEVTDAIRTEEVGLNASKIAAYPGVRKALFELQRRSAVAPGLVADGRDMGSVVFPEARLKIFLTASAESRAKRRYNQLKEKGISSNIDDIVSDLKDRDRRDMERSVAPLKPAEGARILDSSGLTLQETIDLVLAWYRESNA</sequence>
<proteinExistence type="inferred from homology"/>
<dbReference type="GO" id="GO:0006220">
    <property type="term" value="P:pyrimidine nucleotide metabolic process"/>
    <property type="evidence" value="ECO:0007669"/>
    <property type="project" value="UniProtKB-UniRule"/>
</dbReference>
<dbReference type="GO" id="GO:0036431">
    <property type="term" value="F:dCMP kinase activity"/>
    <property type="evidence" value="ECO:0007669"/>
    <property type="project" value="InterPro"/>
</dbReference>
<keyword evidence="5 8" id="KW-0067">ATP-binding</keyword>
<keyword evidence="2 8" id="KW-0808">Transferase</keyword>
<keyword evidence="3 8" id="KW-0547">Nucleotide-binding</keyword>
<evidence type="ECO:0000256" key="2">
    <source>
        <dbReference type="ARBA" id="ARBA00022679"/>
    </source>
</evidence>
<name>A0A6I3S2N8_9BURK</name>
<evidence type="ECO:0000256" key="7">
    <source>
        <dbReference type="ARBA" id="ARBA00048478"/>
    </source>
</evidence>
<dbReference type="Pfam" id="PF02224">
    <property type="entry name" value="Cytidylate_kin"/>
    <property type="match status" value="1"/>
</dbReference>
<evidence type="ECO:0000259" key="9">
    <source>
        <dbReference type="Pfam" id="PF02224"/>
    </source>
</evidence>
<dbReference type="InterPro" id="IPR027417">
    <property type="entry name" value="P-loop_NTPase"/>
</dbReference>
<evidence type="ECO:0000256" key="1">
    <source>
        <dbReference type="ARBA" id="ARBA00009427"/>
    </source>
</evidence>
<evidence type="ECO:0000313" key="11">
    <source>
        <dbReference type="Proteomes" id="UP000462362"/>
    </source>
</evidence>
<feature type="domain" description="Cytidylate kinase" evidence="9">
    <location>
        <begin position="7"/>
        <end position="215"/>
    </location>
</feature>
<dbReference type="InterPro" id="IPR011994">
    <property type="entry name" value="Cytidylate_kinase_dom"/>
</dbReference>
<dbReference type="EMBL" id="WNCL01000001">
    <property type="protein sequence ID" value="MTU42106.1"/>
    <property type="molecule type" value="Genomic_DNA"/>
</dbReference>
<dbReference type="EC" id="2.7.4.25" evidence="8"/>
<dbReference type="RefSeq" id="WP_155165196.1">
    <property type="nucleotide sequence ID" value="NZ_DBGEHT010000013.1"/>
</dbReference>
<reference evidence="10 11" key="1">
    <citation type="journal article" date="2019" name="Nat. Med.">
        <title>A library of human gut bacterial isolates paired with longitudinal multiomics data enables mechanistic microbiome research.</title>
        <authorList>
            <person name="Poyet M."/>
            <person name="Groussin M."/>
            <person name="Gibbons S.M."/>
            <person name="Avila-Pacheco J."/>
            <person name="Jiang X."/>
            <person name="Kearney S.M."/>
            <person name="Perrotta A.R."/>
            <person name="Berdy B."/>
            <person name="Zhao S."/>
            <person name="Lieberman T.D."/>
            <person name="Swanson P.K."/>
            <person name="Smith M."/>
            <person name="Roesemann S."/>
            <person name="Alexander J.E."/>
            <person name="Rich S.A."/>
            <person name="Livny J."/>
            <person name="Vlamakis H."/>
            <person name="Clish C."/>
            <person name="Bullock K."/>
            <person name="Deik A."/>
            <person name="Scott J."/>
            <person name="Pierce K.A."/>
            <person name="Xavier R.J."/>
            <person name="Alm E.J."/>
        </authorList>
    </citation>
    <scope>NUCLEOTIDE SEQUENCE [LARGE SCALE GENOMIC DNA]</scope>
    <source>
        <strain evidence="10 11">BIOML-A2</strain>
    </source>
</reference>
<comment type="subcellular location">
    <subcellularLocation>
        <location evidence="8">Cytoplasm</location>
    </subcellularLocation>
</comment>
<dbReference type="Gene3D" id="3.40.50.300">
    <property type="entry name" value="P-loop containing nucleotide triphosphate hydrolases"/>
    <property type="match status" value="1"/>
</dbReference>
<dbReference type="Proteomes" id="UP000462362">
    <property type="component" value="Unassembled WGS sequence"/>
</dbReference>
<keyword evidence="8" id="KW-0963">Cytoplasm</keyword>
<organism evidence="10 11">
    <name type="scientific">Parasutterella excrementihominis</name>
    <dbReference type="NCBI Taxonomy" id="487175"/>
    <lineage>
        <taxon>Bacteria</taxon>
        <taxon>Pseudomonadati</taxon>
        <taxon>Pseudomonadota</taxon>
        <taxon>Betaproteobacteria</taxon>
        <taxon>Burkholderiales</taxon>
        <taxon>Sutterellaceae</taxon>
        <taxon>Parasutterella</taxon>
    </lineage>
</organism>
<comment type="catalytic activity">
    <reaction evidence="6 8">
        <text>dCMP + ATP = dCDP + ADP</text>
        <dbReference type="Rhea" id="RHEA:25094"/>
        <dbReference type="ChEBI" id="CHEBI:30616"/>
        <dbReference type="ChEBI" id="CHEBI:57566"/>
        <dbReference type="ChEBI" id="CHEBI:58593"/>
        <dbReference type="ChEBI" id="CHEBI:456216"/>
        <dbReference type="EC" id="2.7.4.25"/>
    </reaction>
</comment>
<protein>
    <recommendedName>
        <fullName evidence="8">Cytidylate kinase</fullName>
        <shortName evidence="8">CK</shortName>
        <ecNumber evidence="8">2.7.4.25</ecNumber>
    </recommendedName>
    <alternativeName>
        <fullName evidence="8">Cytidine monophosphate kinase</fullName>
        <shortName evidence="8">CMP kinase</shortName>
    </alternativeName>
</protein>
<dbReference type="HAMAP" id="MF_00238">
    <property type="entry name" value="Cytidyl_kinase_type1"/>
    <property type="match status" value="1"/>
</dbReference>
<dbReference type="GO" id="GO:0015949">
    <property type="term" value="P:nucleobase-containing small molecule interconversion"/>
    <property type="evidence" value="ECO:0007669"/>
    <property type="project" value="TreeGrafter"/>
</dbReference>